<dbReference type="OrthoDB" id="10433022at2759"/>
<feature type="region of interest" description="Disordered" evidence="1">
    <location>
        <begin position="273"/>
        <end position="303"/>
    </location>
</feature>
<feature type="region of interest" description="Disordered" evidence="1">
    <location>
        <begin position="465"/>
        <end position="531"/>
    </location>
</feature>
<reference evidence="2" key="2">
    <citation type="submission" date="2021-01" db="EMBL/GenBank/DDBJ databases">
        <authorList>
            <person name="Schikora-Tamarit M.A."/>
        </authorList>
    </citation>
    <scope>NUCLEOTIDE SEQUENCE</scope>
    <source>
        <strain evidence="2">CBS6075</strain>
    </source>
</reference>
<proteinExistence type="predicted"/>
<dbReference type="AlphaFoldDB" id="A0A9P8T9L4"/>
<sequence length="531" mass="59870">MALFRNVSFVLHENHNPQLVRVLPTWNSMQNCSQLQNQRVGVKVVGENALARLVGHLCGHLDRVKVDAPLFRLVKPALVLAWNVQPGEPLGHGQVAVQQRQIFQCPHPAAQVDVRLLVARVRWQPVDINVDLFAEFGRLGLEFHVSGQLFIIGQVVEAKNRDIGLHSTEPRPEKHVANPPRERWRDCDLHKRLDLGHVAQLDPRGPVSSQICQSVLEALGHNHVPENDLRPPILDVVLAQFQEVLAHLVVDQRLRHVPPLFWWGNVVDEQDQRHEHHDDEGGRNSVHYEHGCSRRDGAHQRGAGAKILEAGTEIGRRPEFQQETRNVGDDECHEECHGDQRGDLVDVCKQEQLAQKPCEQDTVDGVVSSTAKYSETGQDLVDCNGLEQFRGPHYTHNHGKHRRGHFSDNNHQETGGVQKLVPVADRQQFPDDTRFGVEIVQKRFYQTGHVQRCVQRLADVENDTDGASKLNSQASAYHEVGTSSLDGSVRCDSADRQRGEQVDSVAHHQQQQRAQDPHLAQDKAKPQEHQD</sequence>
<organism evidence="2 3">
    <name type="scientific">Ogataea philodendri</name>
    <dbReference type="NCBI Taxonomy" id="1378263"/>
    <lineage>
        <taxon>Eukaryota</taxon>
        <taxon>Fungi</taxon>
        <taxon>Dikarya</taxon>
        <taxon>Ascomycota</taxon>
        <taxon>Saccharomycotina</taxon>
        <taxon>Pichiomycetes</taxon>
        <taxon>Pichiales</taxon>
        <taxon>Pichiaceae</taxon>
        <taxon>Ogataea</taxon>
    </lineage>
</organism>
<feature type="compositionally biased region" description="Basic and acidic residues" evidence="1">
    <location>
        <begin position="515"/>
        <end position="531"/>
    </location>
</feature>
<feature type="compositionally biased region" description="Basic and acidic residues" evidence="1">
    <location>
        <begin position="492"/>
        <end position="501"/>
    </location>
</feature>
<accession>A0A9P8T9L4</accession>
<dbReference type="Proteomes" id="UP000769157">
    <property type="component" value="Unassembled WGS sequence"/>
</dbReference>
<evidence type="ECO:0000313" key="2">
    <source>
        <dbReference type="EMBL" id="KAH3670996.1"/>
    </source>
</evidence>
<name>A0A9P8T9L4_9ASCO</name>
<evidence type="ECO:0000256" key="1">
    <source>
        <dbReference type="SAM" id="MobiDB-lite"/>
    </source>
</evidence>
<evidence type="ECO:0000313" key="3">
    <source>
        <dbReference type="Proteomes" id="UP000769157"/>
    </source>
</evidence>
<reference evidence="2" key="1">
    <citation type="journal article" date="2021" name="Open Biol.">
        <title>Shared evolutionary footprints suggest mitochondrial oxidative damage underlies multiple complex I losses in fungi.</title>
        <authorList>
            <person name="Schikora-Tamarit M.A."/>
            <person name="Marcet-Houben M."/>
            <person name="Nosek J."/>
            <person name="Gabaldon T."/>
        </authorList>
    </citation>
    <scope>NUCLEOTIDE SEQUENCE</scope>
    <source>
        <strain evidence="2">CBS6075</strain>
    </source>
</reference>
<dbReference type="EMBL" id="JAEUBE010000084">
    <property type="protein sequence ID" value="KAH3670996.1"/>
    <property type="molecule type" value="Genomic_DNA"/>
</dbReference>
<comment type="caution">
    <text evidence="2">The sequence shown here is derived from an EMBL/GenBank/DDBJ whole genome shotgun (WGS) entry which is preliminary data.</text>
</comment>
<feature type="compositionally biased region" description="Basic and acidic residues" evidence="1">
    <location>
        <begin position="273"/>
        <end position="299"/>
    </location>
</feature>
<dbReference type="RefSeq" id="XP_046064364.1">
    <property type="nucleotide sequence ID" value="XM_046208437.1"/>
</dbReference>
<feature type="region of interest" description="Disordered" evidence="1">
    <location>
        <begin position="393"/>
        <end position="413"/>
    </location>
</feature>
<keyword evidence="3" id="KW-1185">Reference proteome</keyword>
<protein>
    <submittedName>
        <fullName evidence="2">Uncharacterized protein</fullName>
    </submittedName>
</protein>
<gene>
    <name evidence="2" type="ORF">OGAPHI_000707</name>
</gene>
<dbReference type="GeneID" id="70232675"/>
<feature type="compositionally biased region" description="Basic residues" evidence="1">
    <location>
        <begin position="393"/>
        <end position="404"/>
    </location>
</feature>
<feature type="compositionally biased region" description="Polar residues" evidence="1">
    <location>
        <begin position="469"/>
        <end position="486"/>
    </location>
</feature>